<proteinExistence type="inferred from homology"/>
<feature type="transmembrane region" description="Helical" evidence="7">
    <location>
        <begin position="130"/>
        <end position="148"/>
    </location>
</feature>
<gene>
    <name evidence="8" type="ORF">BCR39DRAFT_558515</name>
</gene>
<organism evidence="8 9">
    <name type="scientific">Naematelia encephala</name>
    <dbReference type="NCBI Taxonomy" id="71784"/>
    <lineage>
        <taxon>Eukaryota</taxon>
        <taxon>Fungi</taxon>
        <taxon>Dikarya</taxon>
        <taxon>Basidiomycota</taxon>
        <taxon>Agaricomycotina</taxon>
        <taxon>Tremellomycetes</taxon>
        <taxon>Tremellales</taxon>
        <taxon>Naemateliaceae</taxon>
        <taxon>Naematelia</taxon>
    </lineage>
</organism>
<evidence type="ECO:0000256" key="4">
    <source>
        <dbReference type="ARBA" id="ARBA00022989"/>
    </source>
</evidence>
<evidence type="ECO:0000256" key="3">
    <source>
        <dbReference type="ARBA" id="ARBA00022692"/>
    </source>
</evidence>
<feature type="transmembrane region" description="Helical" evidence="7">
    <location>
        <begin position="358"/>
        <end position="378"/>
    </location>
</feature>
<evidence type="ECO:0000313" key="8">
    <source>
        <dbReference type="EMBL" id="ORY30835.1"/>
    </source>
</evidence>
<dbReference type="OrthoDB" id="3639251at2759"/>
<protein>
    <submittedName>
        <fullName evidence="8">Major facilitator superfamily domain-containing protein</fullName>
    </submittedName>
</protein>
<dbReference type="Gene3D" id="1.20.1250.20">
    <property type="entry name" value="MFS general substrate transporter like domains"/>
    <property type="match status" value="1"/>
</dbReference>
<comment type="caution">
    <text evidence="8">The sequence shown here is derived from an EMBL/GenBank/DDBJ whole genome shotgun (WGS) entry which is preliminary data.</text>
</comment>
<dbReference type="InterPro" id="IPR036259">
    <property type="entry name" value="MFS_trans_sf"/>
</dbReference>
<dbReference type="Pfam" id="PF07690">
    <property type="entry name" value="MFS_1"/>
    <property type="match status" value="1"/>
</dbReference>
<keyword evidence="2" id="KW-0813">Transport</keyword>
<dbReference type="AlphaFoldDB" id="A0A1Y2B9S8"/>
<dbReference type="GO" id="GO:0005886">
    <property type="term" value="C:plasma membrane"/>
    <property type="evidence" value="ECO:0007669"/>
    <property type="project" value="TreeGrafter"/>
</dbReference>
<feature type="transmembrane region" description="Helical" evidence="7">
    <location>
        <begin position="193"/>
        <end position="216"/>
    </location>
</feature>
<feature type="transmembrane region" description="Helical" evidence="7">
    <location>
        <begin position="423"/>
        <end position="441"/>
    </location>
</feature>
<dbReference type="GO" id="GO:0098717">
    <property type="term" value="P:pantothenate import across plasma membrane"/>
    <property type="evidence" value="ECO:0007669"/>
    <property type="project" value="TreeGrafter"/>
</dbReference>
<dbReference type="EMBL" id="MCFC01000018">
    <property type="protein sequence ID" value="ORY30835.1"/>
    <property type="molecule type" value="Genomic_DNA"/>
</dbReference>
<dbReference type="InParanoid" id="A0A1Y2B9S8"/>
<comment type="subcellular location">
    <subcellularLocation>
        <location evidence="1">Membrane</location>
        <topology evidence="1">Multi-pass membrane protein</topology>
    </subcellularLocation>
</comment>
<dbReference type="FunFam" id="1.20.1250.20:FF:000065">
    <property type="entry name" value="Putative MFS pantothenate transporter"/>
    <property type="match status" value="1"/>
</dbReference>
<sequence length="500" mass="56366">MGFFHELRLFFIGEKPATKAESRLLRKIDTTILTFVCLSQFVNYLDRQNLANAYVSGMKEELGFQGTQYNQAVSIFTAGYIIGGIPNALIVSSNRIRLSIWFPFCCMMWGMLTLGLGFTKHVYQVEVIRFFQAIFESSTFAGSHYILGAWYKPSELGKRACLITAASNGGILFSGVLQGGIQSTLDGKCGLSGWRWLMIIDSLITAPIWILGFLTFPEQVTPANTRAFYITEEERRQAVDRLPPHKPTKLDWNVFMKVGRDWRFYAFTIMFSLNTNMEFAGLYSIMSLYLKWAKTYTVQQINYYPLGTTAVTIAGTAFFALWTDYTKSRWWVNIVMALCAGLSSILLLVWDIPLGLKYFAYYFAGLGYIGQAVNFAWANEVCRDDDQLRALTLYSMVYGSNVTIAWFNIALFPVTDAPRFRNGMIAVIVTCVISPPMAIVLRHYDLKRRTKLAGLVHVLPEDQVASTVPAIEEKQDDKGLGQGDVQDTQQQIKVTTVLAA</sequence>
<dbReference type="SUPFAM" id="SSF103473">
    <property type="entry name" value="MFS general substrate transporter"/>
    <property type="match status" value="1"/>
</dbReference>
<evidence type="ECO:0000256" key="2">
    <source>
        <dbReference type="ARBA" id="ARBA00022448"/>
    </source>
</evidence>
<feature type="transmembrane region" description="Helical" evidence="7">
    <location>
        <begin position="303"/>
        <end position="323"/>
    </location>
</feature>
<reference evidence="8 9" key="1">
    <citation type="submission" date="2016-07" db="EMBL/GenBank/DDBJ databases">
        <title>Pervasive Adenine N6-methylation of Active Genes in Fungi.</title>
        <authorList>
            <consortium name="DOE Joint Genome Institute"/>
            <person name="Mondo S.J."/>
            <person name="Dannebaum R.O."/>
            <person name="Kuo R.C."/>
            <person name="Labutti K."/>
            <person name="Haridas S."/>
            <person name="Kuo A."/>
            <person name="Salamov A."/>
            <person name="Ahrendt S.R."/>
            <person name="Lipzen A."/>
            <person name="Sullivan W."/>
            <person name="Andreopoulos W.B."/>
            <person name="Clum A."/>
            <person name="Lindquist E."/>
            <person name="Daum C."/>
            <person name="Ramamoorthy G.K."/>
            <person name="Gryganskyi A."/>
            <person name="Culley D."/>
            <person name="Magnuson J.K."/>
            <person name="James T.Y."/>
            <person name="O'Malley M.A."/>
            <person name="Stajich J.E."/>
            <person name="Spatafora J.W."/>
            <person name="Visel A."/>
            <person name="Grigoriev I.V."/>
        </authorList>
    </citation>
    <scope>NUCLEOTIDE SEQUENCE [LARGE SCALE GENOMIC DNA]</scope>
    <source>
        <strain evidence="8 9">68-887.2</strain>
    </source>
</reference>
<feature type="transmembrane region" description="Helical" evidence="7">
    <location>
        <begin position="160"/>
        <end position="181"/>
    </location>
</feature>
<keyword evidence="9" id="KW-1185">Reference proteome</keyword>
<name>A0A1Y2B9S8_9TREE</name>
<dbReference type="PANTHER" id="PTHR43791">
    <property type="entry name" value="PERMEASE-RELATED"/>
    <property type="match status" value="1"/>
</dbReference>
<feature type="transmembrane region" description="Helical" evidence="7">
    <location>
        <begin position="72"/>
        <end position="91"/>
    </location>
</feature>
<evidence type="ECO:0000256" key="7">
    <source>
        <dbReference type="SAM" id="Phobius"/>
    </source>
</evidence>
<keyword evidence="5 7" id="KW-0472">Membrane</keyword>
<comment type="similarity">
    <text evidence="6">Belongs to the major facilitator superfamily. Allantoate permease family.</text>
</comment>
<evidence type="ECO:0000256" key="5">
    <source>
        <dbReference type="ARBA" id="ARBA00023136"/>
    </source>
</evidence>
<evidence type="ECO:0000313" key="9">
    <source>
        <dbReference type="Proteomes" id="UP000193986"/>
    </source>
</evidence>
<evidence type="ECO:0000256" key="6">
    <source>
        <dbReference type="ARBA" id="ARBA00037968"/>
    </source>
</evidence>
<keyword evidence="4 7" id="KW-1133">Transmembrane helix</keyword>
<feature type="transmembrane region" description="Helical" evidence="7">
    <location>
        <begin position="330"/>
        <end position="352"/>
    </location>
</feature>
<keyword evidence="3 7" id="KW-0812">Transmembrane</keyword>
<dbReference type="PANTHER" id="PTHR43791:SF4">
    <property type="entry name" value="PANTOTHENATE TRANSPORTER FEN2"/>
    <property type="match status" value="1"/>
</dbReference>
<dbReference type="GO" id="GO:0015233">
    <property type="term" value="F:pantothenate transmembrane transporter activity"/>
    <property type="evidence" value="ECO:0007669"/>
    <property type="project" value="TreeGrafter"/>
</dbReference>
<dbReference type="InterPro" id="IPR011701">
    <property type="entry name" value="MFS"/>
</dbReference>
<feature type="transmembrane region" description="Helical" evidence="7">
    <location>
        <begin position="98"/>
        <end position="118"/>
    </location>
</feature>
<accession>A0A1Y2B9S8</accession>
<evidence type="ECO:0000256" key="1">
    <source>
        <dbReference type="ARBA" id="ARBA00004141"/>
    </source>
</evidence>
<feature type="transmembrane region" description="Helical" evidence="7">
    <location>
        <begin position="264"/>
        <end position="283"/>
    </location>
</feature>
<feature type="transmembrane region" description="Helical" evidence="7">
    <location>
        <begin position="390"/>
        <end position="411"/>
    </location>
</feature>
<dbReference type="Proteomes" id="UP000193986">
    <property type="component" value="Unassembled WGS sequence"/>
</dbReference>